<name>A0A5D0QVN5_9FLAO</name>
<dbReference type="EMBL" id="VSKL01000002">
    <property type="protein sequence ID" value="TYB73273.1"/>
    <property type="molecule type" value="Genomic_DNA"/>
</dbReference>
<sequence>MILNSTYHDKGHKEVISDLIGKPYSFFQAMRLKGIGSKRMVINETSPNLQPYLNRVSDINYANIEMRSGGIIIYINKGLQNFSWVIPYYQVVLYKTNGASIHAQGKFINFKNNTMFKENKIFFKRLLDAKVVYDQRFNFRDS</sequence>
<reference evidence="1 2" key="1">
    <citation type="submission" date="2019-08" db="EMBL/GenBank/DDBJ databases">
        <title>Genomes of Antarctic Bizionia species.</title>
        <authorList>
            <person name="Bowman J.P."/>
        </authorList>
    </citation>
    <scope>NUCLEOTIDE SEQUENCE [LARGE SCALE GENOMIC DNA]</scope>
    <source>
        <strain evidence="1 2">APA-1</strain>
    </source>
</reference>
<dbReference type="AlphaFoldDB" id="A0A5D0QVN5"/>
<evidence type="ECO:0000313" key="1">
    <source>
        <dbReference type="EMBL" id="TYB73273.1"/>
    </source>
</evidence>
<proteinExistence type="predicted"/>
<protein>
    <submittedName>
        <fullName evidence="1">Uncharacterized protein</fullName>
    </submittedName>
</protein>
<dbReference type="Proteomes" id="UP000324358">
    <property type="component" value="Unassembled WGS sequence"/>
</dbReference>
<gene>
    <name evidence="1" type="ORF">ES675_06325</name>
</gene>
<keyword evidence="2" id="KW-1185">Reference proteome</keyword>
<evidence type="ECO:0000313" key="2">
    <source>
        <dbReference type="Proteomes" id="UP000324358"/>
    </source>
</evidence>
<accession>A0A5D0QVN5</accession>
<organism evidence="1 2">
    <name type="scientific">Bizionia algoritergicola</name>
    <dbReference type="NCBI Taxonomy" id="291187"/>
    <lineage>
        <taxon>Bacteria</taxon>
        <taxon>Pseudomonadati</taxon>
        <taxon>Bacteroidota</taxon>
        <taxon>Flavobacteriia</taxon>
        <taxon>Flavobacteriales</taxon>
        <taxon>Flavobacteriaceae</taxon>
        <taxon>Bizionia</taxon>
    </lineage>
</organism>
<dbReference type="OrthoDB" id="1436588at2"/>
<dbReference type="RefSeq" id="WP_066255261.1">
    <property type="nucleotide sequence ID" value="NZ_VSKL01000002.1"/>
</dbReference>
<comment type="caution">
    <text evidence="1">The sequence shown here is derived from an EMBL/GenBank/DDBJ whole genome shotgun (WGS) entry which is preliminary data.</text>
</comment>